<protein>
    <recommendedName>
        <fullName evidence="4">Sigma 54 modulation protein / S30EA ribosomal protein</fullName>
    </recommendedName>
</protein>
<dbReference type="OrthoDB" id="4865286at2"/>
<dbReference type="EMBL" id="AWQS01000506">
    <property type="protein sequence ID" value="EWT03735.1"/>
    <property type="molecule type" value="Genomic_DNA"/>
</dbReference>
<evidence type="ECO:0000313" key="3">
    <source>
        <dbReference type="Proteomes" id="UP000019494"/>
    </source>
</evidence>
<comment type="caution">
    <text evidence="2">The sequence shown here is derived from an EMBL/GenBank/DDBJ whole genome shotgun (WGS) entry which is preliminary data.</text>
</comment>
<sequence>MNAETRRLIDRVRLDGGVNHDDLPFIERTLAQLFTQLDRFVPSQVEISIRIKDRGHPGMRTTLDVRVQGLPPLVGVSHLTATKAALNDAEAKVISQLRTQVSRLESHRHPRPPTGEDVA</sequence>
<gene>
    <name evidence="2" type="ORF">N864_19000</name>
</gene>
<feature type="region of interest" description="Disordered" evidence="1">
    <location>
        <begin position="100"/>
        <end position="119"/>
    </location>
</feature>
<proteinExistence type="predicted"/>
<dbReference type="AlphaFoldDB" id="W9GCD3"/>
<evidence type="ECO:0008006" key="4">
    <source>
        <dbReference type="Google" id="ProtNLM"/>
    </source>
</evidence>
<dbReference type="Proteomes" id="UP000019494">
    <property type="component" value="Unassembled WGS sequence"/>
</dbReference>
<reference evidence="3" key="1">
    <citation type="submission" date="2013-08" db="EMBL/GenBank/DDBJ databases">
        <title>Intrasporangium oryzae NRRL B-24470.</title>
        <authorList>
            <person name="Liu H."/>
            <person name="Wang G."/>
        </authorList>
    </citation>
    <scope>NUCLEOTIDE SEQUENCE [LARGE SCALE GENOMIC DNA]</scope>
    <source>
        <strain evidence="3">Q5-1</strain>
    </source>
</reference>
<evidence type="ECO:0000256" key="1">
    <source>
        <dbReference type="SAM" id="MobiDB-lite"/>
    </source>
</evidence>
<accession>W9GCD3</accession>
<keyword evidence="3" id="KW-1185">Reference proteome</keyword>
<organism evidence="2 3">
    <name type="scientific">Intrasporangium chromatireducens Q5-1</name>
    <dbReference type="NCBI Taxonomy" id="584657"/>
    <lineage>
        <taxon>Bacteria</taxon>
        <taxon>Bacillati</taxon>
        <taxon>Actinomycetota</taxon>
        <taxon>Actinomycetes</taxon>
        <taxon>Micrococcales</taxon>
        <taxon>Intrasporangiaceae</taxon>
        <taxon>Intrasporangium</taxon>
    </lineage>
</organism>
<dbReference type="RefSeq" id="WP_034722857.1">
    <property type="nucleotide sequence ID" value="NZ_AWQS01000506.1"/>
</dbReference>
<evidence type="ECO:0000313" key="2">
    <source>
        <dbReference type="EMBL" id="EWT03735.1"/>
    </source>
</evidence>
<name>W9GCD3_9MICO</name>